<dbReference type="STRING" id="3988.B9SCE6"/>
<reference evidence="10" key="1">
    <citation type="journal article" date="2010" name="Nat. Biotechnol.">
        <title>Draft genome sequence of the oilseed species Ricinus communis.</title>
        <authorList>
            <person name="Chan A.P."/>
            <person name="Crabtree J."/>
            <person name="Zhao Q."/>
            <person name="Lorenzi H."/>
            <person name="Orvis J."/>
            <person name="Puiu D."/>
            <person name="Melake-Berhan A."/>
            <person name="Jones K.M."/>
            <person name="Redman J."/>
            <person name="Chen G."/>
            <person name="Cahoon E.B."/>
            <person name="Gedil M."/>
            <person name="Stanke M."/>
            <person name="Haas B.J."/>
            <person name="Wortman J.R."/>
            <person name="Fraser-Liggett C.M."/>
            <person name="Ravel J."/>
            <person name="Rabinowicz P.D."/>
        </authorList>
    </citation>
    <scope>NUCLEOTIDE SEQUENCE [LARGE SCALE GENOMIC DNA]</scope>
    <source>
        <strain evidence="10">cv. Hale</strain>
    </source>
</reference>
<evidence type="ECO:0000256" key="1">
    <source>
        <dbReference type="ARBA" id="ARBA00004123"/>
    </source>
</evidence>
<evidence type="ECO:0000256" key="3">
    <source>
        <dbReference type="ARBA" id="ARBA00022771"/>
    </source>
</evidence>
<evidence type="ECO:0000256" key="6">
    <source>
        <dbReference type="PROSITE-ProRule" id="PRU00042"/>
    </source>
</evidence>
<evidence type="ECO:0000256" key="4">
    <source>
        <dbReference type="ARBA" id="ARBA00022833"/>
    </source>
</evidence>
<dbReference type="InterPro" id="IPR013087">
    <property type="entry name" value="Znf_C2H2_type"/>
</dbReference>
<feature type="compositionally biased region" description="Basic and acidic residues" evidence="7">
    <location>
        <begin position="1"/>
        <end position="31"/>
    </location>
</feature>
<dbReference type="InParanoid" id="B9SCE6"/>
<evidence type="ECO:0000313" key="9">
    <source>
        <dbReference type="EMBL" id="EEF38700.1"/>
    </source>
</evidence>
<gene>
    <name evidence="9" type="ORF">RCOM_1270600</name>
</gene>
<evidence type="ECO:0000259" key="8">
    <source>
        <dbReference type="PROSITE" id="PS50157"/>
    </source>
</evidence>
<dbReference type="PANTHER" id="PTHR47287">
    <property type="entry name" value="C2H2 AND C2HC ZINC FINGERS SUPERFAMILY PROTEIN"/>
    <property type="match status" value="1"/>
</dbReference>
<keyword evidence="2" id="KW-0479">Metal-binding</keyword>
<dbReference type="EMBL" id="EQ973921">
    <property type="protein sequence ID" value="EEF38700.1"/>
    <property type="molecule type" value="Genomic_DNA"/>
</dbReference>
<organism evidence="9 10">
    <name type="scientific">Ricinus communis</name>
    <name type="common">Castor bean</name>
    <dbReference type="NCBI Taxonomy" id="3988"/>
    <lineage>
        <taxon>Eukaryota</taxon>
        <taxon>Viridiplantae</taxon>
        <taxon>Streptophyta</taxon>
        <taxon>Embryophyta</taxon>
        <taxon>Tracheophyta</taxon>
        <taxon>Spermatophyta</taxon>
        <taxon>Magnoliopsida</taxon>
        <taxon>eudicotyledons</taxon>
        <taxon>Gunneridae</taxon>
        <taxon>Pentapetalae</taxon>
        <taxon>rosids</taxon>
        <taxon>fabids</taxon>
        <taxon>Malpighiales</taxon>
        <taxon>Euphorbiaceae</taxon>
        <taxon>Acalyphoideae</taxon>
        <taxon>Acalypheae</taxon>
        <taxon>Ricinus</taxon>
    </lineage>
</organism>
<dbReference type="AlphaFoldDB" id="B9SCE6"/>
<keyword evidence="10" id="KW-1185">Reference proteome</keyword>
<accession>B9SCE6</accession>
<dbReference type="eggNOG" id="ENOG502SUVF">
    <property type="taxonomic scope" value="Eukaryota"/>
</dbReference>
<keyword evidence="3 6" id="KW-0863">Zinc-finger</keyword>
<proteinExistence type="predicted"/>
<protein>
    <recommendedName>
        <fullName evidence="8">C2H2-type domain-containing protein</fullName>
    </recommendedName>
</protein>
<sequence length="301" mass="33182">MSEEGSFRDAHADKKTKGKGVQDEEPIKDLNEEADPILDLSLSSSKLVGFESRKELNLLGLFDNDFPKVLESGNNTANNKAAAAAAAPEAEEKRFLCKYCEKSFSNSQALGGHQNAHKRERALLKREKGLELVIPYGLYIDADPLYSLFPAVTGFPTTQGTFNRPIGINMHSMIQKPSHQQQQQRQHYSFHHQGPGHAFEGWPRPAPSMKPQVRMYVNDNNSWANYNSNSGAFPPLDTMASTMMNRRPPLGRSTESSSLANLNVVAANRISGQHFDLSGIGRSSGNPECDLLAGRDLSLNL</sequence>
<dbReference type="Proteomes" id="UP000008311">
    <property type="component" value="Unassembled WGS sequence"/>
</dbReference>
<dbReference type="InterPro" id="IPR044246">
    <property type="entry name" value="ZFP3-like"/>
</dbReference>
<evidence type="ECO:0000256" key="5">
    <source>
        <dbReference type="ARBA" id="ARBA00023242"/>
    </source>
</evidence>
<feature type="domain" description="C2H2-type" evidence="8">
    <location>
        <begin position="95"/>
        <end position="122"/>
    </location>
</feature>
<evidence type="ECO:0000256" key="7">
    <source>
        <dbReference type="SAM" id="MobiDB-lite"/>
    </source>
</evidence>
<name>B9SCE6_RICCO</name>
<dbReference type="PANTHER" id="PTHR47287:SF13">
    <property type="entry name" value="C2H2-TYPE DOMAIN-CONTAINING PROTEIN"/>
    <property type="match status" value="1"/>
</dbReference>
<evidence type="ECO:0000313" key="10">
    <source>
        <dbReference type="Proteomes" id="UP000008311"/>
    </source>
</evidence>
<keyword evidence="5" id="KW-0539">Nucleus</keyword>
<comment type="subcellular location">
    <subcellularLocation>
        <location evidence="1">Nucleus</location>
    </subcellularLocation>
</comment>
<evidence type="ECO:0000256" key="2">
    <source>
        <dbReference type="ARBA" id="ARBA00022723"/>
    </source>
</evidence>
<feature type="region of interest" description="Disordered" evidence="7">
    <location>
        <begin position="1"/>
        <end position="33"/>
    </location>
</feature>
<dbReference type="PROSITE" id="PS00028">
    <property type="entry name" value="ZINC_FINGER_C2H2_1"/>
    <property type="match status" value="1"/>
</dbReference>
<dbReference type="GO" id="GO:0008270">
    <property type="term" value="F:zinc ion binding"/>
    <property type="evidence" value="ECO:0007669"/>
    <property type="project" value="UniProtKB-KW"/>
</dbReference>
<dbReference type="PROSITE" id="PS50157">
    <property type="entry name" value="ZINC_FINGER_C2H2_2"/>
    <property type="match status" value="1"/>
</dbReference>
<dbReference type="InterPro" id="IPR036236">
    <property type="entry name" value="Znf_C2H2_sf"/>
</dbReference>
<dbReference type="Pfam" id="PF13912">
    <property type="entry name" value="zf-C2H2_6"/>
    <property type="match status" value="1"/>
</dbReference>
<dbReference type="GO" id="GO:0009788">
    <property type="term" value="P:negative regulation of abscisic acid-activated signaling pathway"/>
    <property type="evidence" value="ECO:0007669"/>
    <property type="project" value="InterPro"/>
</dbReference>
<dbReference type="SUPFAM" id="SSF57667">
    <property type="entry name" value="beta-beta-alpha zinc fingers"/>
    <property type="match status" value="1"/>
</dbReference>
<dbReference type="GO" id="GO:0005634">
    <property type="term" value="C:nucleus"/>
    <property type="evidence" value="ECO:0007669"/>
    <property type="project" value="UniProtKB-SubCell"/>
</dbReference>
<keyword evidence="4" id="KW-0862">Zinc</keyword>
<dbReference type="Gene3D" id="3.30.160.60">
    <property type="entry name" value="Classic Zinc Finger"/>
    <property type="match status" value="1"/>
</dbReference>